<protein>
    <recommendedName>
        <fullName evidence="3">Phage gp6-like head-tail connector protein</fullName>
    </recommendedName>
</protein>
<sequence length="198" mass="21239">MMLSEVTPVPQAALPVAEFKEHLRLGTGFADDGAQDALVAGYLRAALAAIEGRIGKALIARDHVLELNQWRWPECQAFPVTPVSAIVLVTVKDRGGEAEVIDPARYRLERDAQRPKIVAAGALLPGIPVGGSVEVVFTAGFGPSWSDVPDDLAQAVFLLAAQFHENRHEAGERQAMPFGVMALIERWRTVRVLGGGAA</sequence>
<gene>
    <name evidence="1" type="ORF">OM960_11520</name>
</gene>
<dbReference type="EMBL" id="JAPDOG010000009">
    <property type="protein sequence ID" value="MCW3782219.1"/>
    <property type="molecule type" value="Genomic_DNA"/>
</dbReference>
<name>A0ABT3J3G1_9RHOB</name>
<dbReference type="CDD" id="cd08054">
    <property type="entry name" value="gp6"/>
    <property type="match status" value="1"/>
</dbReference>
<dbReference type="InterPro" id="IPR011738">
    <property type="entry name" value="Phage_CHP"/>
</dbReference>
<evidence type="ECO:0000313" key="2">
    <source>
        <dbReference type="Proteomes" id="UP001207582"/>
    </source>
</evidence>
<proteinExistence type="predicted"/>
<dbReference type="NCBIfam" id="TIGR02215">
    <property type="entry name" value="phage_chp_gp8"/>
    <property type="match status" value="1"/>
</dbReference>
<reference evidence="1 2" key="1">
    <citation type="submission" date="2022-10" db="EMBL/GenBank/DDBJ databases">
        <title>Defluviimonas sp. CAU 1641 isolated from mud.</title>
        <authorList>
            <person name="Kim W."/>
        </authorList>
    </citation>
    <scope>NUCLEOTIDE SEQUENCE [LARGE SCALE GENOMIC DNA]</scope>
    <source>
        <strain evidence="1 2">CAU 1641</strain>
    </source>
</reference>
<keyword evidence="2" id="KW-1185">Reference proteome</keyword>
<comment type="caution">
    <text evidence="1">The sequence shown here is derived from an EMBL/GenBank/DDBJ whole genome shotgun (WGS) entry which is preliminary data.</text>
</comment>
<organism evidence="1 2">
    <name type="scientific">Defluviimonas salinarum</name>
    <dbReference type="NCBI Taxonomy" id="2992147"/>
    <lineage>
        <taxon>Bacteria</taxon>
        <taxon>Pseudomonadati</taxon>
        <taxon>Pseudomonadota</taxon>
        <taxon>Alphaproteobacteria</taxon>
        <taxon>Rhodobacterales</taxon>
        <taxon>Paracoccaceae</taxon>
        <taxon>Albidovulum</taxon>
    </lineage>
</organism>
<accession>A0ABT3J3G1</accession>
<dbReference type="Gene3D" id="1.10.3230.30">
    <property type="entry name" value="Phage gp6-like head-tail connector protein"/>
    <property type="match status" value="1"/>
</dbReference>
<dbReference type="RefSeq" id="WP_264772047.1">
    <property type="nucleotide sequence ID" value="NZ_JAPDOG010000009.1"/>
</dbReference>
<evidence type="ECO:0000313" key="1">
    <source>
        <dbReference type="EMBL" id="MCW3782219.1"/>
    </source>
</evidence>
<evidence type="ECO:0008006" key="3">
    <source>
        <dbReference type="Google" id="ProtNLM"/>
    </source>
</evidence>
<dbReference type="Proteomes" id="UP001207582">
    <property type="component" value="Unassembled WGS sequence"/>
</dbReference>